<reference evidence="2 3" key="1">
    <citation type="submission" date="2020-04" db="EMBL/GenBank/DDBJ databases">
        <title>Genome sequencing of novel species.</title>
        <authorList>
            <person name="Heo J."/>
            <person name="Kim S.-J."/>
            <person name="Kim J.-S."/>
            <person name="Hong S.-B."/>
            <person name="Kwon S.-W."/>
        </authorList>
    </citation>
    <scope>NUCLEOTIDE SEQUENCE [LARGE SCALE GENOMIC DNA]</scope>
    <source>
        <strain evidence="2 3">MFER-1</strain>
    </source>
</reference>
<feature type="transmembrane region" description="Helical" evidence="1">
    <location>
        <begin position="6"/>
        <end position="23"/>
    </location>
</feature>
<sequence length="209" mass="23412">MPPAFGAVFLWLMATILWWSGWREEAPAEIPHWAVGVFLAIWPLAWLSEITAIPGLTINGAWCWTFITVVLLACRMNANRRWLALSTGVLIGSIYAVMSRMAFYPSGLSHYFDPWGAAIVLGWLSALLLRNVSEQALAISAGLYLSEGISALLIAASGSVFEMRASEWMERWWIALLFSQLWALTVKALIEFARKWIPKIGTRRGGQRL</sequence>
<keyword evidence="1" id="KW-0812">Transmembrane</keyword>
<feature type="transmembrane region" description="Helical" evidence="1">
    <location>
        <begin position="30"/>
        <end position="47"/>
    </location>
</feature>
<organism evidence="2 3">
    <name type="scientific">Cohnella herbarum</name>
    <dbReference type="NCBI Taxonomy" id="2728023"/>
    <lineage>
        <taxon>Bacteria</taxon>
        <taxon>Bacillati</taxon>
        <taxon>Bacillota</taxon>
        <taxon>Bacilli</taxon>
        <taxon>Bacillales</taxon>
        <taxon>Paenibacillaceae</taxon>
        <taxon>Cohnella</taxon>
    </lineage>
</organism>
<proteinExistence type="predicted"/>
<gene>
    <name evidence="2" type="ORF">HH215_03835</name>
</gene>
<dbReference type="RefSeq" id="WP_169278700.1">
    <property type="nucleotide sequence ID" value="NZ_CP051680.1"/>
</dbReference>
<dbReference type="AlphaFoldDB" id="A0A7Z2ZJN7"/>
<evidence type="ECO:0000313" key="3">
    <source>
        <dbReference type="Proteomes" id="UP000502248"/>
    </source>
</evidence>
<evidence type="ECO:0000256" key="1">
    <source>
        <dbReference type="SAM" id="Phobius"/>
    </source>
</evidence>
<feature type="transmembrane region" description="Helical" evidence="1">
    <location>
        <begin position="53"/>
        <end position="74"/>
    </location>
</feature>
<feature type="transmembrane region" description="Helical" evidence="1">
    <location>
        <begin position="136"/>
        <end position="160"/>
    </location>
</feature>
<dbReference type="KEGG" id="cheb:HH215_03835"/>
<keyword evidence="1" id="KW-1133">Transmembrane helix</keyword>
<accession>A0A7Z2ZJN7</accession>
<protein>
    <submittedName>
        <fullName evidence="2">Uncharacterized protein</fullName>
    </submittedName>
</protein>
<keyword evidence="1" id="KW-0472">Membrane</keyword>
<dbReference type="Proteomes" id="UP000502248">
    <property type="component" value="Chromosome"/>
</dbReference>
<feature type="transmembrane region" description="Helical" evidence="1">
    <location>
        <begin position="81"/>
        <end position="98"/>
    </location>
</feature>
<feature type="transmembrane region" description="Helical" evidence="1">
    <location>
        <begin position="110"/>
        <end position="129"/>
    </location>
</feature>
<feature type="transmembrane region" description="Helical" evidence="1">
    <location>
        <begin position="172"/>
        <end position="190"/>
    </location>
</feature>
<name>A0A7Z2ZJN7_9BACL</name>
<dbReference type="EMBL" id="CP051680">
    <property type="protein sequence ID" value="QJD82401.1"/>
    <property type="molecule type" value="Genomic_DNA"/>
</dbReference>
<keyword evidence="3" id="KW-1185">Reference proteome</keyword>
<evidence type="ECO:0000313" key="2">
    <source>
        <dbReference type="EMBL" id="QJD82401.1"/>
    </source>
</evidence>